<evidence type="ECO:0000313" key="8">
    <source>
        <dbReference type="EMBL" id="ANU64603.1"/>
    </source>
</evidence>
<accession>A0A1B1SCR1</accession>
<accession>A0A1Z2XFS7</accession>
<dbReference type="InterPro" id="IPR000292">
    <property type="entry name" value="For/NO2_transpt"/>
</dbReference>
<gene>
    <name evidence="8" type="ORF">A4V02_13325</name>
</gene>
<feature type="transmembrane region" description="Helical" evidence="7">
    <location>
        <begin position="240"/>
        <end position="262"/>
    </location>
</feature>
<evidence type="ECO:0000256" key="1">
    <source>
        <dbReference type="ARBA" id="ARBA00004141"/>
    </source>
</evidence>
<keyword evidence="2" id="KW-0813">Transport</keyword>
<protein>
    <submittedName>
        <fullName evidence="8">Formate transporter</fullName>
    </submittedName>
</protein>
<evidence type="ECO:0000256" key="6">
    <source>
        <dbReference type="ARBA" id="ARBA00049660"/>
    </source>
</evidence>
<evidence type="ECO:0000256" key="7">
    <source>
        <dbReference type="SAM" id="Phobius"/>
    </source>
</evidence>
<comment type="similarity">
    <text evidence="6">Belongs to the FNT transporter (TC 1.A.16) family.</text>
</comment>
<keyword evidence="5 7" id="KW-0472">Membrane</keyword>
<dbReference type="NCBIfam" id="TIGR00790">
    <property type="entry name" value="fnt"/>
    <property type="match status" value="1"/>
</dbReference>
<dbReference type="FunFam" id="1.20.1080.10:FF:000011">
    <property type="entry name" value="Formate family transporter"/>
    <property type="match status" value="1"/>
</dbReference>
<keyword evidence="9" id="KW-1185">Reference proteome</keyword>
<dbReference type="Proteomes" id="UP000186351">
    <property type="component" value="Chromosome"/>
</dbReference>
<comment type="subcellular location">
    <subcellularLocation>
        <location evidence="1">Membrane</location>
        <topology evidence="1">Multi-pass membrane protein</topology>
    </subcellularLocation>
</comment>
<reference evidence="9" key="1">
    <citation type="submission" date="2016-04" db="EMBL/GenBank/DDBJ databases">
        <title>Complete Genome Sequences of Twelve Strains of a Stable Defined Moderately Diverse Mouse Microbiota 2 (sDMDMm2).</title>
        <authorList>
            <person name="Uchimura Y."/>
            <person name="Wyss M."/>
            <person name="Brugiroux S."/>
            <person name="Limenitakis J.P."/>
            <person name="Stecher B."/>
            <person name="McCoy K.D."/>
            <person name="Macpherson A.J."/>
        </authorList>
    </citation>
    <scope>NUCLEOTIDE SEQUENCE [LARGE SCALE GENOMIC DNA]</scope>
    <source>
        <strain evidence="9">YL27</strain>
    </source>
</reference>
<dbReference type="GO" id="GO:0015499">
    <property type="term" value="F:formate transmembrane transporter activity"/>
    <property type="evidence" value="ECO:0007669"/>
    <property type="project" value="TreeGrafter"/>
</dbReference>
<evidence type="ECO:0000256" key="3">
    <source>
        <dbReference type="ARBA" id="ARBA00022692"/>
    </source>
</evidence>
<dbReference type="OrthoDB" id="9786493at2"/>
<organism evidence="8 9">
    <name type="scientific">Muribaculum intestinale</name>
    <dbReference type="NCBI Taxonomy" id="1796646"/>
    <lineage>
        <taxon>Bacteria</taxon>
        <taxon>Pseudomonadati</taxon>
        <taxon>Bacteroidota</taxon>
        <taxon>Bacteroidia</taxon>
        <taxon>Bacteroidales</taxon>
        <taxon>Muribaculaceae</taxon>
        <taxon>Muribaculum</taxon>
    </lineage>
</organism>
<dbReference type="Gene3D" id="1.20.1080.10">
    <property type="entry name" value="Glycerol uptake facilitator protein"/>
    <property type="match status" value="1"/>
</dbReference>
<keyword evidence="4 7" id="KW-1133">Transmembrane helix</keyword>
<dbReference type="InterPro" id="IPR023271">
    <property type="entry name" value="Aquaporin-like"/>
</dbReference>
<evidence type="ECO:0000256" key="4">
    <source>
        <dbReference type="ARBA" id="ARBA00022989"/>
    </source>
</evidence>
<dbReference type="AlphaFoldDB" id="A0A1B1SCR1"/>
<dbReference type="GeneID" id="65537855"/>
<sequence length="268" mass="28524">MATHTPKEVIDKVAGIGAAKADLSSGRNGTYARFALLTILAGVYIAFGGVLSVILGFGFPEITAANPAMQKLLSGAAFPIGLILVVVLGAELFTGNNAMLMPSWLMKRCSAWDIIVNWTLVYLGNFVGALLFVYMLVYLTGLLSPEPYHSSIIAVAQAKVSLPWLTAFLRGIGANWCVCLAIWLALSAKSSGAKMFGCWLPVMAFVVLGYEHSIANMFFIPAAMLEGAGITVSQMIVDNLIPVTLGNIIGGALFVGCVHAYLHLDHKK</sequence>
<feature type="transmembrane region" description="Helical" evidence="7">
    <location>
        <begin position="34"/>
        <end position="60"/>
    </location>
</feature>
<dbReference type="PANTHER" id="PTHR30520:SF6">
    <property type="entry name" value="FORMATE_NITRATE FAMILY TRANSPORTER (EUROFUNG)"/>
    <property type="match status" value="1"/>
</dbReference>
<dbReference type="GO" id="GO:0005886">
    <property type="term" value="C:plasma membrane"/>
    <property type="evidence" value="ECO:0007669"/>
    <property type="project" value="TreeGrafter"/>
</dbReference>
<keyword evidence="3 7" id="KW-0812">Transmembrane</keyword>
<dbReference type="EMBL" id="CP015402">
    <property type="protein sequence ID" value="ANU64603.1"/>
    <property type="molecule type" value="Genomic_DNA"/>
</dbReference>
<dbReference type="KEGG" id="pary:A4V02_13325"/>
<feature type="transmembrane region" description="Helical" evidence="7">
    <location>
        <begin position="72"/>
        <end position="93"/>
    </location>
</feature>
<feature type="transmembrane region" description="Helical" evidence="7">
    <location>
        <begin position="198"/>
        <end position="220"/>
    </location>
</feature>
<dbReference type="PANTHER" id="PTHR30520">
    <property type="entry name" value="FORMATE TRANSPORTER-RELATED"/>
    <property type="match status" value="1"/>
</dbReference>
<dbReference type="InterPro" id="IPR024002">
    <property type="entry name" value="For/NO2_transpt_CS"/>
</dbReference>
<evidence type="ECO:0000313" key="9">
    <source>
        <dbReference type="Proteomes" id="UP000186351"/>
    </source>
</evidence>
<feature type="transmembrane region" description="Helical" evidence="7">
    <location>
        <begin position="114"/>
        <end position="137"/>
    </location>
</feature>
<evidence type="ECO:0000256" key="2">
    <source>
        <dbReference type="ARBA" id="ARBA00022448"/>
    </source>
</evidence>
<dbReference type="Pfam" id="PF01226">
    <property type="entry name" value="Form_Nir_trans"/>
    <property type="match status" value="1"/>
</dbReference>
<feature type="transmembrane region" description="Helical" evidence="7">
    <location>
        <begin position="167"/>
        <end position="186"/>
    </location>
</feature>
<dbReference type="PROSITE" id="PS01005">
    <property type="entry name" value="FORMATE_NITRITE_TP_1"/>
    <property type="match status" value="1"/>
</dbReference>
<dbReference type="RefSeq" id="WP_068961879.1">
    <property type="nucleotide sequence ID" value="NZ_CAJTAP010000027.1"/>
</dbReference>
<dbReference type="STRING" id="1796646.A4V02_13325"/>
<proteinExistence type="inferred from homology"/>
<name>A0A1B1SCR1_9BACT</name>
<evidence type="ECO:0000256" key="5">
    <source>
        <dbReference type="ARBA" id="ARBA00023136"/>
    </source>
</evidence>